<feature type="domain" description="Molybdopterin oxidoreductase" evidence="11">
    <location>
        <begin position="113"/>
        <end position="480"/>
    </location>
</feature>
<keyword evidence="6" id="KW-0479">Metal-binding</keyword>
<evidence type="ECO:0000259" key="11">
    <source>
        <dbReference type="Pfam" id="PF00384"/>
    </source>
</evidence>
<comment type="cofactor">
    <cofactor evidence="1">
        <name>Mo-bis(molybdopterin guanine dinucleotide)</name>
        <dbReference type="ChEBI" id="CHEBI:60539"/>
    </cofactor>
</comment>
<dbReference type="NCBIfam" id="TIGR01701">
    <property type="entry name" value="Fdhalpha-like"/>
    <property type="match status" value="1"/>
</dbReference>
<dbReference type="PIRSF" id="PIRSF000144">
    <property type="entry name" value="CbbBc"/>
    <property type="match status" value="1"/>
</dbReference>
<evidence type="ECO:0000256" key="4">
    <source>
        <dbReference type="ARBA" id="ARBA00022485"/>
    </source>
</evidence>
<dbReference type="PANTHER" id="PTHR43105:SF4">
    <property type="entry name" value="PROTEIN YDEP"/>
    <property type="match status" value="1"/>
</dbReference>
<keyword evidence="4" id="KW-0004">4Fe-4S</keyword>
<dbReference type="CDD" id="cd02767">
    <property type="entry name" value="MopB_ydeP"/>
    <property type="match status" value="1"/>
</dbReference>
<dbReference type="InterPro" id="IPR037951">
    <property type="entry name" value="MopB_CT_YdeP"/>
</dbReference>
<evidence type="ECO:0000256" key="5">
    <source>
        <dbReference type="ARBA" id="ARBA00022505"/>
    </source>
</evidence>
<dbReference type="InterPro" id="IPR009010">
    <property type="entry name" value="Asp_de-COase-like_dom_sf"/>
</dbReference>
<dbReference type="Pfam" id="PF01568">
    <property type="entry name" value="Molydop_binding"/>
    <property type="match status" value="1"/>
</dbReference>
<keyword evidence="8" id="KW-0408">Iron</keyword>
<dbReference type="CDD" id="cd02787">
    <property type="entry name" value="MopB_CT_ydeP"/>
    <property type="match status" value="1"/>
</dbReference>
<keyword evidence="7" id="KW-0560">Oxidoreductase</keyword>
<reference evidence="13 14" key="1">
    <citation type="submission" date="2021-12" db="EMBL/GenBank/DDBJ databases">
        <title>Siccirubricoccus leaddurans sp. nov., a high concentration Zn2+ tolerance bacterium.</title>
        <authorList>
            <person name="Cao Y."/>
        </authorList>
    </citation>
    <scope>NUCLEOTIDE SEQUENCE [LARGE SCALE GENOMIC DNA]</scope>
    <source>
        <strain evidence="13 14">KC 17139</strain>
    </source>
</reference>
<dbReference type="EMBL" id="JAFIRR010000015">
    <property type="protein sequence ID" value="MCO6415068.1"/>
    <property type="molecule type" value="Genomic_DNA"/>
</dbReference>
<evidence type="ECO:0000256" key="2">
    <source>
        <dbReference type="ARBA" id="ARBA00001966"/>
    </source>
</evidence>
<sequence length="761" mass="83575">MPEQEQDLRITDPSTASGGWGSLEGVAGILGKEGHALSTAALLRKQNKHDGFMCVSCAWAKPEPPHLLEFCENGAKATAWDLTSHRIDPELFARHTVLELEGWTDHALEQAGRLTEPMRWDAASDRYVPASWEEAFAGIGAALKGFDPKEVVFYASGRASNEASFLWQLFVRAYGSNNLPDSSNMCHESTSVALPKAIGVPVGTTTLEDFTHTGCILIFGQNTAVNSPRMLHQLEDATKRGVPIIIFNPLREHGVERFTNPQSPPRMLTAKSRLLAAQFHQPLPGGDLAALTGLCKLLLEWDAAGEAVLDHGFIAEHTHGFDAFKASMQRFGWEEIEARSGLSRAALEEAARTYVTADSAMGIYGMGLTQHRLGVEMVRMLVNLLLLRGNIGKPGGGICPVRGHSNVQGQRAVWITEKPELAPLDRFAELFGFDPPRDKGMDVVETAQGVIEGKVKAVLQLGGNLTRSLPERGLLEPAWRRLPLTAMITTKLNRSHLVHGRSAWLLPCLSRIEIDRQASGPQIVSMEDSTSGIHPSHGQREPASPHLLSEPAIIAGLAKATLPPNPKLDWDGWVGDYTLIRRTIAECHPEWFSDYDARMRRPGGFLRANPARKREWRTETKKANFLALESLEADPDMPLAQGAGHFQLMTVRSNDQFNTTIYGYEDRFRGVSGSREVVFLNPEDIAALGLAAGQRVTLETVAKDGVERRVRGLQVVPFDLPRGSAAAYYPECNPLLPLWHHARASHVPAAKSIPVRLHAEI</sequence>
<dbReference type="InterPro" id="IPR041953">
    <property type="entry name" value="YdeP_MopB"/>
</dbReference>
<evidence type="ECO:0000256" key="1">
    <source>
        <dbReference type="ARBA" id="ARBA00001942"/>
    </source>
</evidence>
<organism evidence="13 14">
    <name type="scientific">Siccirubricoccus soli</name>
    <dbReference type="NCBI Taxonomy" id="2899147"/>
    <lineage>
        <taxon>Bacteria</taxon>
        <taxon>Pseudomonadati</taxon>
        <taxon>Pseudomonadota</taxon>
        <taxon>Alphaproteobacteria</taxon>
        <taxon>Acetobacterales</taxon>
        <taxon>Roseomonadaceae</taxon>
        <taxon>Siccirubricoccus</taxon>
    </lineage>
</organism>
<evidence type="ECO:0000259" key="12">
    <source>
        <dbReference type="Pfam" id="PF01568"/>
    </source>
</evidence>
<comment type="cofactor">
    <cofactor evidence="2">
        <name>[4Fe-4S] cluster</name>
        <dbReference type="ChEBI" id="CHEBI:49883"/>
    </cofactor>
</comment>
<comment type="caution">
    <text evidence="13">The sequence shown here is derived from an EMBL/GenBank/DDBJ whole genome shotgun (WGS) entry which is preliminary data.</text>
</comment>
<evidence type="ECO:0000256" key="3">
    <source>
        <dbReference type="ARBA" id="ARBA00010312"/>
    </source>
</evidence>
<feature type="domain" description="Molybdopterin dinucleotide-binding" evidence="12">
    <location>
        <begin position="646"/>
        <end position="700"/>
    </location>
</feature>
<proteinExistence type="inferred from homology"/>
<dbReference type="Gene3D" id="3.40.50.740">
    <property type="match status" value="1"/>
</dbReference>
<comment type="similarity">
    <text evidence="3">Belongs to the prokaryotic molybdopterin-containing oxidoreductase family.</text>
</comment>
<evidence type="ECO:0000256" key="6">
    <source>
        <dbReference type="ARBA" id="ARBA00022723"/>
    </source>
</evidence>
<evidence type="ECO:0000256" key="8">
    <source>
        <dbReference type="ARBA" id="ARBA00023004"/>
    </source>
</evidence>
<dbReference type="PANTHER" id="PTHR43105">
    <property type="entry name" value="RESPIRATORY NITRATE REDUCTASE"/>
    <property type="match status" value="1"/>
</dbReference>
<accession>A0ABT1CZI5</accession>
<dbReference type="Pfam" id="PF00384">
    <property type="entry name" value="Molybdopterin"/>
    <property type="match status" value="1"/>
</dbReference>
<keyword evidence="9" id="KW-0411">Iron-sulfur</keyword>
<dbReference type="InterPro" id="IPR006657">
    <property type="entry name" value="MoPterin_dinucl-bd_dom"/>
</dbReference>
<name>A0ABT1CZI5_9PROT</name>
<dbReference type="InterPro" id="IPR010046">
    <property type="entry name" value="Mopterin_OxRdtse_a_bac"/>
</dbReference>
<evidence type="ECO:0000256" key="9">
    <source>
        <dbReference type="ARBA" id="ARBA00023014"/>
    </source>
</evidence>
<evidence type="ECO:0000256" key="7">
    <source>
        <dbReference type="ARBA" id="ARBA00023002"/>
    </source>
</evidence>
<dbReference type="InterPro" id="IPR050123">
    <property type="entry name" value="Prok_molybdopt-oxidoreductase"/>
</dbReference>
<evidence type="ECO:0000313" key="13">
    <source>
        <dbReference type="EMBL" id="MCO6415068.1"/>
    </source>
</evidence>
<protein>
    <submittedName>
        <fullName evidence="13">FdhF/YdeP family oxidoreductase</fullName>
    </submittedName>
</protein>
<gene>
    <name evidence="13" type="ORF">JYK14_02595</name>
</gene>
<dbReference type="Proteomes" id="UP001523392">
    <property type="component" value="Unassembled WGS sequence"/>
</dbReference>
<evidence type="ECO:0000256" key="10">
    <source>
        <dbReference type="SAM" id="MobiDB-lite"/>
    </source>
</evidence>
<dbReference type="SUPFAM" id="SSF50692">
    <property type="entry name" value="ADC-like"/>
    <property type="match status" value="1"/>
</dbReference>
<dbReference type="InterPro" id="IPR006656">
    <property type="entry name" value="Mopterin_OxRdtase"/>
</dbReference>
<dbReference type="Gene3D" id="3.40.228.10">
    <property type="entry name" value="Dimethylsulfoxide Reductase, domain 2"/>
    <property type="match status" value="1"/>
</dbReference>
<evidence type="ECO:0000313" key="14">
    <source>
        <dbReference type="Proteomes" id="UP001523392"/>
    </source>
</evidence>
<dbReference type="RefSeq" id="WP_252951677.1">
    <property type="nucleotide sequence ID" value="NZ_JAFIRR010000015.1"/>
</dbReference>
<dbReference type="SUPFAM" id="SSF53706">
    <property type="entry name" value="Formate dehydrogenase/DMSO reductase, domains 1-3"/>
    <property type="match status" value="1"/>
</dbReference>
<keyword evidence="14" id="KW-1185">Reference proteome</keyword>
<keyword evidence="5" id="KW-0500">Molybdenum</keyword>
<feature type="region of interest" description="Disordered" evidence="10">
    <location>
        <begin position="525"/>
        <end position="544"/>
    </location>
</feature>